<keyword evidence="15" id="KW-1185">Reference proteome</keyword>
<evidence type="ECO:0000256" key="13">
    <source>
        <dbReference type="RuleBase" id="RU000461"/>
    </source>
</evidence>
<evidence type="ECO:0000256" key="11">
    <source>
        <dbReference type="ARBA" id="ARBA00023136"/>
    </source>
</evidence>
<evidence type="ECO:0000256" key="10">
    <source>
        <dbReference type="ARBA" id="ARBA00023033"/>
    </source>
</evidence>
<evidence type="ECO:0000256" key="4">
    <source>
        <dbReference type="ARBA" id="ARBA00022617"/>
    </source>
</evidence>
<keyword evidence="4 12" id="KW-0349">Heme</keyword>
<dbReference type="PROSITE" id="PS00086">
    <property type="entry name" value="CYTOCHROME_P450"/>
    <property type="match status" value="1"/>
</dbReference>
<dbReference type="GO" id="GO:0005506">
    <property type="term" value="F:iron ion binding"/>
    <property type="evidence" value="ECO:0007669"/>
    <property type="project" value="InterPro"/>
</dbReference>
<dbReference type="GO" id="GO:0016705">
    <property type="term" value="F:oxidoreductase activity, acting on paired donors, with incorporation or reduction of molecular oxygen"/>
    <property type="evidence" value="ECO:0007669"/>
    <property type="project" value="InterPro"/>
</dbReference>
<keyword evidence="5" id="KW-0812">Transmembrane</keyword>
<comment type="subcellular location">
    <subcellularLocation>
        <location evidence="2">Membrane</location>
        <topology evidence="2">Single-pass membrane protein</topology>
    </subcellularLocation>
</comment>
<dbReference type="InterPro" id="IPR001128">
    <property type="entry name" value="Cyt_P450"/>
</dbReference>
<evidence type="ECO:0000313" key="15">
    <source>
        <dbReference type="Proteomes" id="UP000554482"/>
    </source>
</evidence>
<evidence type="ECO:0000256" key="6">
    <source>
        <dbReference type="ARBA" id="ARBA00022723"/>
    </source>
</evidence>
<keyword evidence="9 12" id="KW-0408">Iron</keyword>
<comment type="similarity">
    <text evidence="3 13">Belongs to the cytochrome P450 family.</text>
</comment>
<keyword evidence="11" id="KW-0472">Membrane</keyword>
<evidence type="ECO:0000256" key="3">
    <source>
        <dbReference type="ARBA" id="ARBA00010617"/>
    </source>
</evidence>
<organism evidence="14 15">
    <name type="scientific">Thalictrum thalictroides</name>
    <name type="common">Rue-anemone</name>
    <name type="synonym">Anemone thalictroides</name>
    <dbReference type="NCBI Taxonomy" id="46969"/>
    <lineage>
        <taxon>Eukaryota</taxon>
        <taxon>Viridiplantae</taxon>
        <taxon>Streptophyta</taxon>
        <taxon>Embryophyta</taxon>
        <taxon>Tracheophyta</taxon>
        <taxon>Spermatophyta</taxon>
        <taxon>Magnoliopsida</taxon>
        <taxon>Ranunculales</taxon>
        <taxon>Ranunculaceae</taxon>
        <taxon>Thalictroideae</taxon>
        <taxon>Thalictrum</taxon>
    </lineage>
</organism>
<comment type="caution">
    <text evidence="14">The sequence shown here is derived from an EMBL/GenBank/DDBJ whole genome shotgun (WGS) entry which is preliminary data.</text>
</comment>
<accession>A0A7J6XAR6</accession>
<dbReference type="InterPro" id="IPR036396">
    <property type="entry name" value="Cyt_P450_sf"/>
</dbReference>
<dbReference type="Proteomes" id="UP000554482">
    <property type="component" value="Unassembled WGS sequence"/>
</dbReference>
<dbReference type="PANTHER" id="PTHR47956:SF10">
    <property type="entry name" value="CYTOCHROME P450 FAMILY 71 PROTEIN"/>
    <property type="match status" value="1"/>
</dbReference>
<dbReference type="InterPro" id="IPR002401">
    <property type="entry name" value="Cyt_P450_E_grp-I"/>
</dbReference>
<dbReference type="GO" id="GO:0016020">
    <property type="term" value="C:membrane"/>
    <property type="evidence" value="ECO:0007669"/>
    <property type="project" value="UniProtKB-SubCell"/>
</dbReference>
<feature type="binding site" description="axial binding residue" evidence="12">
    <location>
        <position position="234"/>
    </location>
    <ligand>
        <name>heme</name>
        <dbReference type="ChEBI" id="CHEBI:30413"/>
    </ligand>
    <ligandPart>
        <name>Fe</name>
        <dbReference type="ChEBI" id="CHEBI:18248"/>
    </ligandPart>
</feature>
<proteinExistence type="inferred from homology"/>
<keyword evidence="8 13" id="KW-0560">Oxidoreductase</keyword>
<dbReference type="Pfam" id="PF00067">
    <property type="entry name" value="p450"/>
    <property type="match status" value="1"/>
</dbReference>
<reference evidence="14 15" key="1">
    <citation type="submission" date="2020-06" db="EMBL/GenBank/DDBJ databases">
        <title>Transcriptomic and genomic resources for Thalictrum thalictroides and T. hernandezii: Facilitating candidate gene discovery in an emerging model plant lineage.</title>
        <authorList>
            <person name="Arias T."/>
            <person name="Riano-Pachon D.M."/>
            <person name="Di Stilio V.S."/>
        </authorList>
    </citation>
    <scope>NUCLEOTIDE SEQUENCE [LARGE SCALE GENOMIC DNA]</scope>
    <source>
        <strain evidence="15">cv. WT478/WT964</strain>
        <tissue evidence="14">Leaves</tissue>
    </source>
</reference>
<gene>
    <name evidence="14" type="ORF">FRX31_003533</name>
</gene>
<dbReference type="InterPro" id="IPR017972">
    <property type="entry name" value="Cyt_P450_CS"/>
</dbReference>
<evidence type="ECO:0000256" key="9">
    <source>
        <dbReference type="ARBA" id="ARBA00023004"/>
    </source>
</evidence>
<dbReference type="PRINTS" id="PR00463">
    <property type="entry name" value="EP450I"/>
</dbReference>
<dbReference type="SUPFAM" id="SSF48264">
    <property type="entry name" value="Cytochrome P450"/>
    <property type="match status" value="1"/>
</dbReference>
<dbReference type="PANTHER" id="PTHR47956">
    <property type="entry name" value="CYTOCHROME P450 71B11-RELATED"/>
    <property type="match status" value="1"/>
</dbReference>
<keyword evidence="7" id="KW-1133">Transmembrane helix</keyword>
<keyword evidence="6 12" id="KW-0479">Metal-binding</keyword>
<evidence type="ECO:0000256" key="1">
    <source>
        <dbReference type="ARBA" id="ARBA00001971"/>
    </source>
</evidence>
<dbReference type="Gene3D" id="1.10.630.10">
    <property type="entry name" value="Cytochrome P450"/>
    <property type="match status" value="1"/>
</dbReference>
<dbReference type="GO" id="GO:0004497">
    <property type="term" value="F:monooxygenase activity"/>
    <property type="evidence" value="ECO:0007669"/>
    <property type="project" value="UniProtKB-KW"/>
</dbReference>
<sequence>MRALRSTILYKVRLEFLRGYIIAMPDLINRAEVLMSFPCIKKFLISNARHLVKFMLSQMILDDGTMHNLESRHLRPSGTNPARTLVKIPWKDIFVGGTETSSSTIVWAMAELVNNPNMMQKAKEEVRKVVGKKNKVEEEDIQQMNYLKAVVKESLRLHPPAAFIPMETATITNVNGYHVPAKTKVYINTWSIQRDPKLWERPEEFIPERFSNSLINFSGQDFKYIPFGSGRRICPGISFGTMAVELVIANLLYWFDWETPGGEKLDMAESSGLSVIKKSPIKLLPIPISQLP</sequence>
<evidence type="ECO:0000313" key="14">
    <source>
        <dbReference type="EMBL" id="KAF5206881.1"/>
    </source>
</evidence>
<evidence type="ECO:0000256" key="5">
    <source>
        <dbReference type="ARBA" id="ARBA00022692"/>
    </source>
</evidence>
<keyword evidence="10 13" id="KW-0503">Monooxygenase</keyword>
<protein>
    <submittedName>
        <fullName evidence="14">Cytochrome p450</fullName>
    </submittedName>
</protein>
<comment type="cofactor">
    <cofactor evidence="1 12">
        <name>heme</name>
        <dbReference type="ChEBI" id="CHEBI:30413"/>
    </cofactor>
</comment>
<dbReference type="FunFam" id="1.10.630.10:FF:000126">
    <property type="entry name" value="Predicted protein"/>
    <property type="match status" value="1"/>
</dbReference>
<dbReference type="GO" id="GO:0020037">
    <property type="term" value="F:heme binding"/>
    <property type="evidence" value="ECO:0007669"/>
    <property type="project" value="InterPro"/>
</dbReference>
<evidence type="ECO:0000256" key="12">
    <source>
        <dbReference type="PIRSR" id="PIRSR602401-1"/>
    </source>
</evidence>
<evidence type="ECO:0000256" key="7">
    <source>
        <dbReference type="ARBA" id="ARBA00022989"/>
    </source>
</evidence>
<dbReference type="EMBL" id="JABWDY010002130">
    <property type="protein sequence ID" value="KAF5206881.1"/>
    <property type="molecule type" value="Genomic_DNA"/>
</dbReference>
<dbReference type="GO" id="GO:0044550">
    <property type="term" value="P:secondary metabolite biosynthetic process"/>
    <property type="evidence" value="ECO:0007669"/>
    <property type="project" value="UniProtKB-ARBA"/>
</dbReference>
<name>A0A7J6XAR6_THATH</name>
<evidence type="ECO:0000256" key="2">
    <source>
        <dbReference type="ARBA" id="ARBA00004167"/>
    </source>
</evidence>
<dbReference type="OrthoDB" id="2789670at2759"/>
<dbReference type="AlphaFoldDB" id="A0A7J6XAR6"/>
<dbReference type="InterPro" id="IPR050193">
    <property type="entry name" value="Cytochrome_P450_71"/>
</dbReference>
<evidence type="ECO:0000256" key="8">
    <source>
        <dbReference type="ARBA" id="ARBA00023002"/>
    </source>
</evidence>
<dbReference type="PRINTS" id="PR00385">
    <property type="entry name" value="P450"/>
</dbReference>